<name>A0ABP8Z359_9ACTN</name>
<evidence type="ECO:0000313" key="4">
    <source>
        <dbReference type="Proteomes" id="UP001500822"/>
    </source>
</evidence>
<dbReference type="Proteomes" id="UP001500822">
    <property type="component" value="Unassembled WGS sequence"/>
</dbReference>
<gene>
    <name evidence="3" type="ORF">GCM10023217_13030</name>
</gene>
<feature type="chain" id="PRO_5045905542" description="PE-PPE domain-containing protein" evidence="2">
    <location>
        <begin position="31"/>
        <end position="651"/>
    </location>
</feature>
<reference evidence="4" key="1">
    <citation type="journal article" date="2019" name="Int. J. Syst. Evol. Microbiol.">
        <title>The Global Catalogue of Microorganisms (GCM) 10K type strain sequencing project: providing services to taxonomists for standard genome sequencing and annotation.</title>
        <authorList>
            <consortium name="The Broad Institute Genomics Platform"/>
            <consortium name="The Broad Institute Genome Sequencing Center for Infectious Disease"/>
            <person name="Wu L."/>
            <person name="Ma J."/>
        </authorList>
    </citation>
    <scope>NUCLEOTIDE SEQUENCE [LARGE SCALE GENOMIC DNA]</scope>
    <source>
        <strain evidence="4">JCM 18077</strain>
    </source>
</reference>
<dbReference type="EMBL" id="BAABIE010000004">
    <property type="protein sequence ID" value="GAA4745332.1"/>
    <property type="molecule type" value="Genomic_DNA"/>
</dbReference>
<sequence length="651" mass="67111">MGFNKRKIATAAGAAFISASIAMGPAVAQAQQINAAANAQHDYDTWNNLIIVSDALGQTQRAILAPLGSIGPDGMFPSISNTKTTESESLDFLSGVLDMTGSALDTPDTSHVPGAGGVFGLGGLVAGLPQYAMVLPTVLAAGDTAVQVMPKSATTVAALLGVDATTLVQNGLAAAGTVWPTWNTVDQDAGYVVDKLDLGDPLGLLGLPDVQHDRNAWNHAYNWPLLQIDGKTWLVQERYAVDPVTSESLKQNFRDQIGTLDTLDVRKCVEFKKVPVLGNVGCKAWSSTIDTTYNPNPGVENALNQLNGIDVPGFSLTKREAGGQYNAFGDSSLGWLMSTTQVIVGDQVTTVPVLASGIALPFGLFTTGGQYSPGMVSQNGQTISGVLGSRSQGWSVPVLGVGANATSVLESFQIGPDGIAYNSGWTIAAIDGLGIPVPLVYSMGSFNFGPQGIGYTSPSFFGVGLPSFQLGDKPDAPAVDDAVLGMLTGALGSSLPTSIITLDPAFLLGMAGITDPTGLGLLDPFGTGQKILDPIFRAIITPPATLVFQGAADLGTAALNATSKQSSQVTGVLADLAQKGGDTAADTPVPTAADVPGDGQQGNLNLNQSDGQSEKRDAQVVVEPSTTTNDLLKQYPMEVNEAPVPEVEPAA</sequence>
<feature type="signal peptide" evidence="2">
    <location>
        <begin position="1"/>
        <end position="30"/>
    </location>
</feature>
<comment type="caution">
    <text evidence="3">The sequence shown here is derived from an EMBL/GenBank/DDBJ whole genome shotgun (WGS) entry which is preliminary data.</text>
</comment>
<evidence type="ECO:0000256" key="2">
    <source>
        <dbReference type="SAM" id="SignalP"/>
    </source>
</evidence>
<feature type="compositionally biased region" description="Low complexity" evidence="1">
    <location>
        <begin position="582"/>
        <end position="596"/>
    </location>
</feature>
<keyword evidence="4" id="KW-1185">Reference proteome</keyword>
<feature type="compositionally biased region" description="Polar residues" evidence="1">
    <location>
        <begin position="601"/>
        <end position="611"/>
    </location>
</feature>
<organism evidence="3 4">
    <name type="scientific">Gordonia alkaliphila</name>
    <dbReference type="NCBI Taxonomy" id="1053547"/>
    <lineage>
        <taxon>Bacteria</taxon>
        <taxon>Bacillati</taxon>
        <taxon>Actinomycetota</taxon>
        <taxon>Actinomycetes</taxon>
        <taxon>Mycobacteriales</taxon>
        <taxon>Gordoniaceae</taxon>
        <taxon>Gordonia</taxon>
    </lineage>
</organism>
<feature type="compositionally biased region" description="Low complexity" evidence="1">
    <location>
        <begin position="638"/>
        <end position="651"/>
    </location>
</feature>
<evidence type="ECO:0000256" key="1">
    <source>
        <dbReference type="SAM" id="MobiDB-lite"/>
    </source>
</evidence>
<proteinExistence type="predicted"/>
<feature type="region of interest" description="Disordered" evidence="1">
    <location>
        <begin position="581"/>
        <end position="651"/>
    </location>
</feature>
<accession>A0ABP8Z359</accession>
<protein>
    <recommendedName>
        <fullName evidence="5">PE-PPE domain-containing protein</fullName>
    </recommendedName>
</protein>
<evidence type="ECO:0008006" key="5">
    <source>
        <dbReference type="Google" id="ProtNLM"/>
    </source>
</evidence>
<evidence type="ECO:0000313" key="3">
    <source>
        <dbReference type="EMBL" id="GAA4745332.1"/>
    </source>
</evidence>
<keyword evidence="2" id="KW-0732">Signal</keyword>